<protein>
    <submittedName>
        <fullName evidence="1">Uncharacterized protein</fullName>
    </submittedName>
</protein>
<gene>
    <name evidence="1" type="ORF">BJ508DRAFT_29645</name>
</gene>
<evidence type="ECO:0000313" key="1">
    <source>
        <dbReference type="EMBL" id="RPA74855.1"/>
    </source>
</evidence>
<sequence length="156" mass="17730">MHLRRGRLIICLVRKFSTPTCRIPFEELENHRRSTALQKDAPFIASHTPKETSFSFRSTNCNEPSLLLCCANNDSIIAGRIPPFRAITASLPSVNHQERPFATATRLSSRLLSQVPTYCETLPVRPETNPPTQKYPELYSLCYSTRCSRRILSIAH</sequence>
<evidence type="ECO:0000313" key="2">
    <source>
        <dbReference type="Proteomes" id="UP000275078"/>
    </source>
</evidence>
<reference evidence="1 2" key="1">
    <citation type="journal article" date="2018" name="Nat. Ecol. Evol.">
        <title>Pezizomycetes genomes reveal the molecular basis of ectomycorrhizal truffle lifestyle.</title>
        <authorList>
            <person name="Murat C."/>
            <person name="Payen T."/>
            <person name="Noel B."/>
            <person name="Kuo A."/>
            <person name="Morin E."/>
            <person name="Chen J."/>
            <person name="Kohler A."/>
            <person name="Krizsan K."/>
            <person name="Balestrini R."/>
            <person name="Da Silva C."/>
            <person name="Montanini B."/>
            <person name="Hainaut M."/>
            <person name="Levati E."/>
            <person name="Barry K.W."/>
            <person name="Belfiori B."/>
            <person name="Cichocki N."/>
            <person name="Clum A."/>
            <person name="Dockter R.B."/>
            <person name="Fauchery L."/>
            <person name="Guy J."/>
            <person name="Iotti M."/>
            <person name="Le Tacon F."/>
            <person name="Lindquist E.A."/>
            <person name="Lipzen A."/>
            <person name="Malagnac F."/>
            <person name="Mello A."/>
            <person name="Molinier V."/>
            <person name="Miyauchi S."/>
            <person name="Poulain J."/>
            <person name="Riccioni C."/>
            <person name="Rubini A."/>
            <person name="Sitrit Y."/>
            <person name="Splivallo R."/>
            <person name="Traeger S."/>
            <person name="Wang M."/>
            <person name="Zifcakova L."/>
            <person name="Wipf D."/>
            <person name="Zambonelli A."/>
            <person name="Paolocci F."/>
            <person name="Nowrousian M."/>
            <person name="Ottonello S."/>
            <person name="Baldrian P."/>
            <person name="Spatafora J.W."/>
            <person name="Henrissat B."/>
            <person name="Nagy L.G."/>
            <person name="Aury J.M."/>
            <person name="Wincker P."/>
            <person name="Grigoriev I.V."/>
            <person name="Bonfante P."/>
            <person name="Martin F.M."/>
        </authorList>
    </citation>
    <scope>NUCLEOTIDE SEQUENCE [LARGE SCALE GENOMIC DNA]</scope>
    <source>
        <strain evidence="1 2">RN42</strain>
    </source>
</reference>
<name>A0A3N4HLZ6_ASCIM</name>
<proteinExistence type="predicted"/>
<dbReference type="EMBL" id="ML119779">
    <property type="protein sequence ID" value="RPA74855.1"/>
    <property type="molecule type" value="Genomic_DNA"/>
</dbReference>
<accession>A0A3N4HLZ6</accession>
<keyword evidence="2" id="KW-1185">Reference proteome</keyword>
<dbReference type="Proteomes" id="UP000275078">
    <property type="component" value="Unassembled WGS sequence"/>
</dbReference>
<organism evidence="1 2">
    <name type="scientific">Ascobolus immersus RN42</name>
    <dbReference type="NCBI Taxonomy" id="1160509"/>
    <lineage>
        <taxon>Eukaryota</taxon>
        <taxon>Fungi</taxon>
        <taxon>Dikarya</taxon>
        <taxon>Ascomycota</taxon>
        <taxon>Pezizomycotina</taxon>
        <taxon>Pezizomycetes</taxon>
        <taxon>Pezizales</taxon>
        <taxon>Ascobolaceae</taxon>
        <taxon>Ascobolus</taxon>
    </lineage>
</organism>
<dbReference type="AlphaFoldDB" id="A0A3N4HLZ6"/>